<protein>
    <recommendedName>
        <fullName evidence="3 8">Corrinoid adenosyltransferase</fullName>
        <ecNumber evidence="3 8">2.5.1.17</ecNumber>
    </recommendedName>
    <alternativeName>
        <fullName evidence="8">Cob(II)alamin adenosyltransferase</fullName>
    </alternativeName>
    <alternativeName>
        <fullName evidence="8">Cob(II)yrinic acid a,c-diamide adenosyltransferase</fullName>
    </alternativeName>
</protein>
<gene>
    <name evidence="10" type="primary">cobO</name>
    <name evidence="10" type="ORF">HAQ05_15120</name>
</gene>
<proteinExistence type="inferred from homology"/>
<keyword evidence="8" id="KW-0963">Cytoplasm</keyword>
<evidence type="ECO:0000256" key="3">
    <source>
        <dbReference type="ARBA" id="ARBA00012454"/>
    </source>
</evidence>
<accession>A0ABR7Z3E0</accession>
<dbReference type="Proteomes" id="UP000805841">
    <property type="component" value="Unassembled WGS sequence"/>
</dbReference>
<dbReference type="EC" id="2.5.1.17" evidence="3 8"/>
<comment type="subcellular location">
    <subcellularLocation>
        <location evidence="8">Cytoplasm</location>
    </subcellularLocation>
</comment>
<evidence type="ECO:0000256" key="1">
    <source>
        <dbReference type="ARBA" id="ARBA00005121"/>
    </source>
</evidence>
<comment type="similarity">
    <text evidence="2 8">Belongs to the Cob(I)alamin adenosyltransferase family.</text>
</comment>
<evidence type="ECO:0000313" key="11">
    <source>
        <dbReference type="Proteomes" id="UP000805841"/>
    </source>
</evidence>
<comment type="caution">
    <text evidence="10">The sequence shown here is derived from an EMBL/GenBank/DDBJ whole genome shotgun (WGS) entry which is preliminary data.</text>
</comment>
<dbReference type="Pfam" id="PF02572">
    <property type="entry name" value="CobA_CobO_BtuR"/>
    <property type="match status" value="1"/>
</dbReference>
<comment type="catalytic activity">
    <reaction evidence="6 8">
        <text>2 cob(II)yrinate a,c diamide + reduced [electron-transfer flavoprotein] + 2 ATP = 2 adenosylcob(III)yrinate a,c-diamide + 2 triphosphate + oxidized [electron-transfer flavoprotein] + 3 H(+)</text>
        <dbReference type="Rhea" id="RHEA:11528"/>
        <dbReference type="Rhea" id="RHEA-COMP:10685"/>
        <dbReference type="Rhea" id="RHEA-COMP:10686"/>
        <dbReference type="ChEBI" id="CHEBI:15378"/>
        <dbReference type="ChEBI" id="CHEBI:18036"/>
        <dbReference type="ChEBI" id="CHEBI:30616"/>
        <dbReference type="ChEBI" id="CHEBI:57692"/>
        <dbReference type="ChEBI" id="CHEBI:58307"/>
        <dbReference type="ChEBI" id="CHEBI:58503"/>
        <dbReference type="ChEBI" id="CHEBI:58537"/>
        <dbReference type="EC" id="2.5.1.17"/>
    </reaction>
</comment>
<dbReference type="InterPro" id="IPR027417">
    <property type="entry name" value="P-loop_NTPase"/>
</dbReference>
<organism evidence="10 11">
    <name type="scientific">Pseudomonas typographi</name>
    <dbReference type="NCBI Taxonomy" id="2715964"/>
    <lineage>
        <taxon>Bacteria</taxon>
        <taxon>Pseudomonadati</taxon>
        <taxon>Pseudomonadota</taxon>
        <taxon>Gammaproteobacteria</taxon>
        <taxon>Pseudomonadales</taxon>
        <taxon>Pseudomonadaceae</taxon>
        <taxon>Pseudomonas</taxon>
    </lineage>
</organism>
<comment type="catalytic activity">
    <reaction evidence="7 8">
        <text>2 cob(II)alamin + reduced [electron-transfer flavoprotein] + 2 ATP = 2 adenosylcob(III)alamin + 2 triphosphate + oxidized [electron-transfer flavoprotein] + 3 H(+)</text>
        <dbReference type="Rhea" id="RHEA:28671"/>
        <dbReference type="Rhea" id="RHEA-COMP:10685"/>
        <dbReference type="Rhea" id="RHEA-COMP:10686"/>
        <dbReference type="ChEBI" id="CHEBI:15378"/>
        <dbReference type="ChEBI" id="CHEBI:16304"/>
        <dbReference type="ChEBI" id="CHEBI:18036"/>
        <dbReference type="ChEBI" id="CHEBI:18408"/>
        <dbReference type="ChEBI" id="CHEBI:30616"/>
        <dbReference type="ChEBI" id="CHEBI:57692"/>
        <dbReference type="ChEBI" id="CHEBI:58307"/>
        <dbReference type="EC" id="2.5.1.17"/>
    </reaction>
</comment>
<evidence type="ECO:0000256" key="2">
    <source>
        <dbReference type="ARBA" id="ARBA00007487"/>
    </source>
</evidence>
<dbReference type="GO" id="GO:0008817">
    <property type="term" value="F:corrinoid adenosyltransferase activity"/>
    <property type="evidence" value="ECO:0007669"/>
    <property type="project" value="UniProtKB-EC"/>
</dbReference>
<keyword evidence="8" id="KW-0169">Cobalamin biosynthesis</keyword>
<evidence type="ECO:0000256" key="4">
    <source>
        <dbReference type="ARBA" id="ARBA00023244"/>
    </source>
</evidence>
<dbReference type="NCBIfam" id="NF004637">
    <property type="entry name" value="PRK05986.1"/>
    <property type="match status" value="1"/>
</dbReference>
<evidence type="ECO:0000256" key="5">
    <source>
        <dbReference type="ARBA" id="ARBA00024929"/>
    </source>
</evidence>
<dbReference type="EMBL" id="JAAOCA010000018">
    <property type="protein sequence ID" value="MBD1600025.1"/>
    <property type="molecule type" value="Genomic_DNA"/>
</dbReference>
<comment type="function">
    <text evidence="5 8">Required for both de novo synthesis of the corrin ring for the assimilation of exogenous corrinoids. Participates in the adenosylation of a variety of incomplete and complete corrinoids.</text>
</comment>
<dbReference type="InterPro" id="IPR003724">
    <property type="entry name" value="CblAdoTrfase_CobA"/>
</dbReference>
<dbReference type="CDD" id="cd00561">
    <property type="entry name" value="CobA_ACA"/>
    <property type="match status" value="1"/>
</dbReference>
<comment type="pathway">
    <text evidence="1 8">Cofactor biosynthesis; adenosylcobalamin biosynthesis; adenosylcobalamin from cob(II)yrinate a,c-diamide: step 2/7.</text>
</comment>
<dbReference type="InterPro" id="IPR025826">
    <property type="entry name" value="Co_AT_N_dom"/>
</dbReference>
<dbReference type="PANTHER" id="PTHR46638">
    <property type="entry name" value="CORRINOID ADENOSYLTRANSFERASE"/>
    <property type="match status" value="1"/>
</dbReference>
<dbReference type="PIRSF" id="PIRSF015617">
    <property type="entry name" value="Adensltrnsf_CobA"/>
    <property type="match status" value="1"/>
</dbReference>
<dbReference type="PANTHER" id="PTHR46638:SF1">
    <property type="entry name" value="CORRINOID ADENOSYLTRANSFERASE"/>
    <property type="match status" value="1"/>
</dbReference>
<sequence length="203" mass="22389">MSDTTDRDARHLARMQRKKAVIDERIAHSPDECGVLLVLSGNGKGKSSSAFGMLARALGHGMHCAVVQFIKGRNSTGEERFFRRFPDEVTYHVMGEGFTWETQDRQRDIAAAQAAWAKAREILNDPGVQLVVLDELNIALKHCYLDLDQVLGDLQARPPMQHVIVTGRGAKPEMIELADTATEMGLVKHAFAAGIRAQKGVEL</sequence>
<dbReference type="Pfam" id="PF12557">
    <property type="entry name" value="Co_AT_N"/>
    <property type="match status" value="1"/>
</dbReference>
<evidence type="ECO:0000256" key="6">
    <source>
        <dbReference type="ARBA" id="ARBA00048555"/>
    </source>
</evidence>
<evidence type="ECO:0000259" key="9">
    <source>
        <dbReference type="Pfam" id="PF12557"/>
    </source>
</evidence>
<reference evidence="10 11" key="1">
    <citation type="journal article" date="2020" name="Insects">
        <title>Bacteria Belonging to Pseudomonas typographi sp. nov. from the Bark Beetle Ips typographus Have Genomic Potential to Aid in the Host Ecology.</title>
        <authorList>
            <person name="Peral-Aranega E."/>
            <person name="Saati-Santamaria Z."/>
            <person name="Kolarik M."/>
            <person name="Rivas R."/>
            <person name="Garcia-Fraile P."/>
        </authorList>
    </citation>
    <scope>NUCLEOTIDE SEQUENCE [LARGE SCALE GENOMIC DNA]</scope>
    <source>
        <strain evidence="10 11">CA3A</strain>
    </source>
</reference>
<name>A0ABR7Z3E0_9PSED</name>
<dbReference type="NCBIfam" id="TIGR00708">
    <property type="entry name" value="cobA"/>
    <property type="match status" value="1"/>
</dbReference>
<evidence type="ECO:0000313" key="10">
    <source>
        <dbReference type="EMBL" id="MBD1600025.1"/>
    </source>
</evidence>
<evidence type="ECO:0000256" key="7">
    <source>
        <dbReference type="ARBA" id="ARBA00048692"/>
    </source>
</evidence>
<dbReference type="RefSeq" id="WP_190421995.1">
    <property type="nucleotide sequence ID" value="NZ_JAAOCA010000018.1"/>
</dbReference>
<keyword evidence="8" id="KW-0067">ATP-binding</keyword>
<keyword evidence="8" id="KW-0547">Nucleotide-binding</keyword>
<dbReference type="SUPFAM" id="SSF52540">
    <property type="entry name" value="P-loop containing nucleoside triphosphate hydrolases"/>
    <property type="match status" value="1"/>
</dbReference>
<feature type="domain" description="Cob(I)alamin adenosyltransferase N-terminal" evidence="9">
    <location>
        <begin position="1"/>
        <end position="26"/>
    </location>
</feature>
<keyword evidence="8 10" id="KW-0808">Transferase</keyword>
<evidence type="ECO:0000256" key="8">
    <source>
        <dbReference type="PIRNR" id="PIRNR015617"/>
    </source>
</evidence>
<keyword evidence="4 8" id="KW-0627">Porphyrin biosynthesis</keyword>
<dbReference type="Gene3D" id="3.40.50.300">
    <property type="entry name" value="P-loop containing nucleotide triphosphate hydrolases"/>
    <property type="match status" value="1"/>
</dbReference>
<keyword evidence="11" id="KW-1185">Reference proteome</keyword>